<dbReference type="InterPro" id="IPR007374">
    <property type="entry name" value="ASCH_domain"/>
</dbReference>
<dbReference type="Gene3D" id="3.10.400.10">
    <property type="entry name" value="Sulfate adenylyltransferase"/>
    <property type="match status" value="1"/>
</dbReference>
<proteinExistence type="predicted"/>
<dbReference type="Pfam" id="PF04266">
    <property type="entry name" value="ASCH"/>
    <property type="match status" value="1"/>
</dbReference>
<evidence type="ECO:0000313" key="3">
    <source>
        <dbReference type="Proteomes" id="UP000199183"/>
    </source>
</evidence>
<dbReference type="AlphaFoldDB" id="A0A1H4IQB3"/>
<feature type="domain" description="ASCH" evidence="1">
    <location>
        <begin position="38"/>
        <end position="161"/>
    </location>
</feature>
<dbReference type="PIRSF" id="PIRSF021320">
    <property type="entry name" value="DUF984"/>
    <property type="match status" value="1"/>
</dbReference>
<dbReference type="SMART" id="SM01022">
    <property type="entry name" value="ASCH"/>
    <property type="match status" value="1"/>
</dbReference>
<dbReference type="RefSeq" id="WP_434061444.1">
    <property type="nucleotide sequence ID" value="NZ_FNRY01000001.1"/>
</dbReference>
<accession>A0A1H4IQB3</accession>
<dbReference type="STRING" id="640635.SAMN04489806_0148"/>
<reference evidence="2 3" key="1">
    <citation type="submission" date="2016-10" db="EMBL/GenBank/DDBJ databases">
        <authorList>
            <person name="de Groot N.N."/>
        </authorList>
    </citation>
    <scope>NUCLEOTIDE SEQUENCE [LARGE SCALE GENOMIC DNA]</scope>
    <source>
        <strain evidence="2 3">DSM 21799</strain>
    </source>
</reference>
<name>A0A1H4IQB3_9MICO</name>
<dbReference type="Proteomes" id="UP000199183">
    <property type="component" value="Unassembled WGS sequence"/>
</dbReference>
<dbReference type="CDD" id="cd06553">
    <property type="entry name" value="ASCH_Ef3133_like"/>
    <property type="match status" value="1"/>
</dbReference>
<keyword evidence="3" id="KW-1185">Reference proteome</keyword>
<organism evidence="2 3">
    <name type="scientific">Paramicrobacterium humi</name>
    <dbReference type="NCBI Taxonomy" id="640635"/>
    <lineage>
        <taxon>Bacteria</taxon>
        <taxon>Bacillati</taxon>
        <taxon>Actinomycetota</taxon>
        <taxon>Actinomycetes</taxon>
        <taxon>Micrococcales</taxon>
        <taxon>Microbacteriaceae</taxon>
        <taxon>Paramicrobacterium</taxon>
    </lineage>
</organism>
<evidence type="ECO:0000259" key="1">
    <source>
        <dbReference type="SMART" id="SM01022"/>
    </source>
</evidence>
<dbReference type="EMBL" id="FNRY01000001">
    <property type="protein sequence ID" value="SEB36239.1"/>
    <property type="molecule type" value="Genomic_DNA"/>
</dbReference>
<sequence>MTPTLPRPFDRRAAQAMWDAYAAAHPQALRTSDTFSVDRFGDSLELANELLEVVINGPKRATATLAAEFRAAGEPLPEIGSHWVACDGNGTPRAILRTIELRVATFPEVDERFAWDEGEDDRSLESWRVEHRRYFERTCAARGESFSEQDEIILERFAVVWPPEVADRRHHAQ</sequence>
<evidence type="ECO:0000313" key="2">
    <source>
        <dbReference type="EMBL" id="SEB36239.1"/>
    </source>
</evidence>
<dbReference type="PANTHER" id="PTHR39203">
    <property type="entry name" value="CYTOPLASMIC PROTEIN-RELATED"/>
    <property type="match status" value="1"/>
</dbReference>
<dbReference type="InterPro" id="IPR009326">
    <property type="entry name" value="DUF984"/>
</dbReference>
<gene>
    <name evidence="2" type="ORF">SAMN04489806_0148</name>
</gene>
<dbReference type="PANTHER" id="PTHR39203:SF1">
    <property type="entry name" value="CYTOPLASMIC PROTEIN"/>
    <property type="match status" value="1"/>
</dbReference>
<dbReference type="SUPFAM" id="SSF88697">
    <property type="entry name" value="PUA domain-like"/>
    <property type="match status" value="1"/>
</dbReference>
<protein>
    <submittedName>
        <fullName evidence="2">Uncharacterized protein YhfF</fullName>
    </submittedName>
</protein>
<dbReference type="InterPro" id="IPR015947">
    <property type="entry name" value="PUA-like_sf"/>
</dbReference>